<dbReference type="InParanoid" id="E1Z7Y1"/>
<dbReference type="OrthoDB" id="16464at2759"/>
<evidence type="ECO:0000256" key="2">
    <source>
        <dbReference type="ARBA" id="ARBA00023027"/>
    </source>
</evidence>
<evidence type="ECO:0000256" key="3">
    <source>
        <dbReference type="ARBA" id="ARBA00023239"/>
    </source>
</evidence>
<dbReference type="Gene3D" id="3.40.50.720">
    <property type="entry name" value="NAD(P)-binding Rossmann-like Domain"/>
    <property type="match status" value="1"/>
</dbReference>
<dbReference type="Gene3D" id="3.90.25.10">
    <property type="entry name" value="UDP-galactose 4-epimerase, domain 1"/>
    <property type="match status" value="1"/>
</dbReference>
<dbReference type="InterPro" id="IPR016040">
    <property type="entry name" value="NAD(P)-bd_dom"/>
</dbReference>
<dbReference type="KEGG" id="cvr:CHLNCDRAFT_142172"/>
<organism evidence="6">
    <name type="scientific">Chlorella variabilis</name>
    <name type="common">Green alga</name>
    <dbReference type="NCBI Taxonomy" id="554065"/>
    <lineage>
        <taxon>Eukaryota</taxon>
        <taxon>Viridiplantae</taxon>
        <taxon>Chlorophyta</taxon>
        <taxon>core chlorophytes</taxon>
        <taxon>Trebouxiophyceae</taxon>
        <taxon>Chlorellales</taxon>
        <taxon>Chlorellaceae</taxon>
        <taxon>Chlorella clade</taxon>
        <taxon>Chlorella</taxon>
    </lineage>
</organism>
<dbReference type="AlphaFoldDB" id="E1Z7Y1"/>
<evidence type="ECO:0000259" key="4">
    <source>
        <dbReference type="Pfam" id="PF16363"/>
    </source>
</evidence>
<dbReference type="Proteomes" id="UP000008141">
    <property type="component" value="Unassembled WGS sequence"/>
</dbReference>
<keyword evidence="3" id="KW-0456">Lyase</keyword>
<name>E1Z7Y1_CHLVA</name>
<protein>
    <recommendedName>
        <fullName evidence="4">NAD(P)-binding domain-containing protein</fullName>
    </recommendedName>
</protein>
<dbReference type="RefSeq" id="XP_005850348.1">
    <property type="nucleotide sequence ID" value="XM_005850286.1"/>
</dbReference>
<dbReference type="GO" id="GO:0008460">
    <property type="term" value="F:dTDP-glucose 4,6-dehydratase activity"/>
    <property type="evidence" value="ECO:0007669"/>
    <property type="project" value="InterPro"/>
</dbReference>
<evidence type="ECO:0000313" key="5">
    <source>
        <dbReference type="EMBL" id="EFN58246.1"/>
    </source>
</evidence>
<feature type="domain" description="NAD(P)-binding" evidence="4">
    <location>
        <begin position="18"/>
        <end position="335"/>
    </location>
</feature>
<dbReference type="PANTHER" id="PTHR43000">
    <property type="entry name" value="DTDP-D-GLUCOSE 4,6-DEHYDRATASE-RELATED"/>
    <property type="match status" value="1"/>
</dbReference>
<gene>
    <name evidence="5" type="ORF">CHLNCDRAFT_142172</name>
</gene>
<dbReference type="STRING" id="554065.E1Z7Y1"/>
<dbReference type="Pfam" id="PF16363">
    <property type="entry name" value="GDP_Man_Dehyd"/>
    <property type="match status" value="1"/>
</dbReference>
<reference evidence="5 6" key="1">
    <citation type="journal article" date="2010" name="Plant Cell">
        <title>The Chlorella variabilis NC64A genome reveals adaptation to photosymbiosis, coevolution with viruses, and cryptic sex.</title>
        <authorList>
            <person name="Blanc G."/>
            <person name="Duncan G."/>
            <person name="Agarkova I."/>
            <person name="Borodovsky M."/>
            <person name="Gurnon J."/>
            <person name="Kuo A."/>
            <person name="Lindquist E."/>
            <person name="Lucas S."/>
            <person name="Pangilinan J."/>
            <person name="Polle J."/>
            <person name="Salamov A."/>
            <person name="Terry A."/>
            <person name="Yamada T."/>
            <person name="Dunigan D.D."/>
            <person name="Grigoriev I.V."/>
            <person name="Claverie J.M."/>
            <person name="Van Etten J.L."/>
        </authorList>
    </citation>
    <scope>NUCLEOTIDE SEQUENCE [LARGE SCALE GENOMIC DNA]</scope>
    <source>
        <strain evidence="5 6">NC64A</strain>
    </source>
</reference>
<dbReference type="InterPro" id="IPR005888">
    <property type="entry name" value="dTDP_Gluc_deHydtase"/>
</dbReference>
<dbReference type="FunCoup" id="E1Z7Y1">
    <property type="interactions" value="183"/>
</dbReference>
<evidence type="ECO:0000256" key="1">
    <source>
        <dbReference type="ARBA" id="ARBA00001911"/>
    </source>
</evidence>
<evidence type="ECO:0000313" key="6">
    <source>
        <dbReference type="Proteomes" id="UP000008141"/>
    </source>
</evidence>
<keyword evidence="2" id="KW-0520">NAD</keyword>
<keyword evidence="6" id="KW-1185">Reference proteome</keyword>
<comment type="cofactor">
    <cofactor evidence="1">
        <name>NAD(+)</name>
        <dbReference type="ChEBI" id="CHEBI:57540"/>
    </cofactor>
</comment>
<accession>E1Z7Y1</accession>
<dbReference type="InterPro" id="IPR036291">
    <property type="entry name" value="NAD(P)-bd_dom_sf"/>
</dbReference>
<proteinExistence type="predicted"/>
<dbReference type="GeneID" id="17357377"/>
<dbReference type="CDD" id="cd05246">
    <property type="entry name" value="dTDP_GD_SDR_e"/>
    <property type="match status" value="1"/>
</dbReference>
<dbReference type="GO" id="GO:0009225">
    <property type="term" value="P:nucleotide-sugar metabolic process"/>
    <property type="evidence" value="ECO:0007669"/>
    <property type="project" value="InterPro"/>
</dbReference>
<dbReference type="FunFam" id="3.40.50.720:FF:000304">
    <property type="entry name" value="UDP-glucose 4,6-dehydratase"/>
    <property type="match status" value="1"/>
</dbReference>
<dbReference type="SUPFAM" id="SSF51735">
    <property type="entry name" value="NAD(P)-binding Rossmann-fold domains"/>
    <property type="match status" value="1"/>
</dbReference>
<dbReference type="EMBL" id="GL433838">
    <property type="protein sequence ID" value="EFN58246.1"/>
    <property type="molecule type" value="Genomic_DNA"/>
</dbReference>
<dbReference type="OMA" id="EWCQHVQ"/>
<dbReference type="eggNOG" id="KOG0747">
    <property type="taxonomic scope" value="Eukaryota"/>
</dbReference>
<sequence>MTAENGHRDEVYQPKNILITGGAGFIASWVVIKLVKQRPECKVGSRVTLGVVGAVIVLDKLDYCATLNNLAAVRDLPNFKFIKGDIQSSDLVVHILEQEQIDTVMHFAAQTHVDNSFGNSMAFTMNNTYGTHVLLECSRLYGKVQRFINVSTDEVYGESSLGKTEGLKEHSPLEPTNPYSAAKAGAEMMARAYHTSYKLPVIVTRGNNVYGPHQFPEKMIPKFTLRANRGLDLPIHGDGLAVRSYLYVEDVADAYITVLLKGVVGETYNIGTQKERSVVDVAADICKMFSLDPATHIKHVKDRAFNDRRYFICDQKLLALGWQETTPWEEGLRKTIDWYLKHANREYWSHGDMELALDAHPTLQLPSFGSTVFPSAH</sequence>